<reference evidence="1" key="1">
    <citation type="journal article" date="2020" name="Stud. Mycol.">
        <title>101 Dothideomycetes genomes: a test case for predicting lifestyles and emergence of pathogens.</title>
        <authorList>
            <person name="Haridas S."/>
            <person name="Albert R."/>
            <person name="Binder M."/>
            <person name="Bloem J."/>
            <person name="Labutti K."/>
            <person name="Salamov A."/>
            <person name="Andreopoulos B."/>
            <person name="Baker S."/>
            <person name="Barry K."/>
            <person name="Bills G."/>
            <person name="Bluhm B."/>
            <person name="Cannon C."/>
            <person name="Castanera R."/>
            <person name="Culley D."/>
            <person name="Daum C."/>
            <person name="Ezra D."/>
            <person name="Gonzalez J."/>
            <person name="Henrissat B."/>
            <person name="Kuo A."/>
            <person name="Liang C."/>
            <person name="Lipzen A."/>
            <person name="Lutzoni F."/>
            <person name="Magnuson J."/>
            <person name="Mondo S."/>
            <person name="Nolan M."/>
            <person name="Ohm R."/>
            <person name="Pangilinan J."/>
            <person name="Park H.-J."/>
            <person name="Ramirez L."/>
            <person name="Alfaro M."/>
            <person name="Sun H."/>
            <person name="Tritt A."/>
            <person name="Yoshinaga Y."/>
            <person name="Zwiers L.-H."/>
            <person name="Turgeon B."/>
            <person name="Goodwin S."/>
            <person name="Spatafora J."/>
            <person name="Crous P."/>
            <person name="Grigoriev I."/>
        </authorList>
    </citation>
    <scope>NUCLEOTIDE SEQUENCE</scope>
    <source>
        <strain evidence="1">ATCC 200398</strain>
    </source>
</reference>
<keyword evidence="2" id="KW-1185">Reference proteome</keyword>
<sequence length="186" mass="19614">MSVLSLIFFASLPFAAFGAQRRATPESFQLYAYGDGLGGLPMFHADGYAYVGNPSSSNSSNAAEVMFSPGSDNTWFGSPNTTNLGNGTTPNWSNVTLFVPGPGSVDSRVGFLNGTNSSTSNVITSGFVFYGSTAMLLGDDGLETMWTGLAVGNTGVFAIYWNDTSSGQVPISMRRVAPSNPSRRWS</sequence>
<name>A0ACB6QQV6_9PLEO</name>
<proteinExistence type="predicted"/>
<accession>A0ACB6QQV6</accession>
<organism evidence="1 2">
    <name type="scientific">Lindgomyces ingoldianus</name>
    <dbReference type="NCBI Taxonomy" id="673940"/>
    <lineage>
        <taxon>Eukaryota</taxon>
        <taxon>Fungi</taxon>
        <taxon>Dikarya</taxon>
        <taxon>Ascomycota</taxon>
        <taxon>Pezizomycotina</taxon>
        <taxon>Dothideomycetes</taxon>
        <taxon>Pleosporomycetidae</taxon>
        <taxon>Pleosporales</taxon>
        <taxon>Lindgomycetaceae</taxon>
        <taxon>Lindgomyces</taxon>
    </lineage>
</organism>
<evidence type="ECO:0000313" key="1">
    <source>
        <dbReference type="EMBL" id="KAF2469247.1"/>
    </source>
</evidence>
<gene>
    <name evidence="1" type="ORF">BDR25DRAFT_228861</name>
</gene>
<dbReference type="EMBL" id="MU003512">
    <property type="protein sequence ID" value="KAF2469247.1"/>
    <property type="molecule type" value="Genomic_DNA"/>
</dbReference>
<protein>
    <submittedName>
        <fullName evidence="1">Uncharacterized protein</fullName>
    </submittedName>
</protein>
<evidence type="ECO:0000313" key="2">
    <source>
        <dbReference type="Proteomes" id="UP000799755"/>
    </source>
</evidence>
<dbReference type="Proteomes" id="UP000799755">
    <property type="component" value="Unassembled WGS sequence"/>
</dbReference>
<comment type="caution">
    <text evidence="1">The sequence shown here is derived from an EMBL/GenBank/DDBJ whole genome shotgun (WGS) entry which is preliminary data.</text>
</comment>